<dbReference type="EMBL" id="JBHUCX010000035">
    <property type="protein sequence ID" value="MFD1675706.1"/>
    <property type="molecule type" value="Genomic_DNA"/>
</dbReference>
<keyword evidence="1 4" id="KW-0479">Metal-binding</keyword>
<dbReference type="PROSITE" id="PS00059">
    <property type="entry name" value="ADH_ZINC"/>
    <property type="match status" value="1"/>
</dbReference>
<evidence type="ECO:0000313" key="7">
    <source>
        <dbReference type="Proteomes" id="UP001597079"/>
    </source>
</evidence>
<comment type="similarity">
    <text evidence="4">Belongs to the zinc-containing alcohol dehydrogenase family.</text>
</comment>
<keyword evidence="7" id="KW-1185">Reference proteome</keyword>
<dbReference type="InterPro" id="IPR020843">
    <property type="entry name" value="ER"/>
</dbReference>
<dbReference type="SMART" id="SM00829">
    <property type="entry name" value="PKS_ER"/>
    <property type="match status" value="1"/>
</dbReference>
<keyword evidence="2 4" id="KW-0862">Zinc</keyword>
<comment type="caution">
    <text evidence="6">The sequence shown here is derived from an EMBL/GenBank/DDBJ whole genome shotgun (WGS) entry which is preliminary data.</text>
</comment>
<gene>
    <name evidence="6" type="ORF">ACFSB2_13475</name>
</gene>
<dbReference type="Proteomes" id="UP001597079">
    <property type="component" value="Unassembled WGS sequence"/>
</dbReference>
<dbReference type="InterPro" id="IPR002328">
    <property type="entry name" value="ADH_Zn_CS"/>
</dbReference>
<dbReference type="SUPFAM" id="SSF50129">
    <property type="entry name" value="GroES-like"/>
    <property type="match status" value="1"/>
</dbReference>
<dbReference type="SUPFAM" id="SSF51735">
    <property type="entry name" value="NAD(P)-binding Rossmann-fold domains"/>
    <property type="match status" value="1"/>
</dbReference>
<keyword evidence="3" id="KW-0560">Oxidoreductase</keyword>
<dbReference type="InterPro" id="IPR050129">
    <property type="entry name" value="Zn_alcohol_dh"/>
</dbReference>
<sequence>MKALQIVESGKYQVIDMEIPAIGQNEILVKVETVATCPRWDINMFTGHDMFQLEKTPEYPLAPGFPGHEAAGSIVAVGAEVRHFKIGERVVALEHVAGDGAYAEYVRFLPTDLMKLPDAITFEQASSFELLKCVIIGMQQFADLRGKSMLIAGLGPAGLLAMQVATRWGASRVVGVDVSEKRLDYARHIGIGEVMDARELGAQTFDLGYDCVGFAASVQNVLDHTNEHVVVFGVMHGEVVYREQWWGKGKRLETYNYRPFTQRDCQLIVDLVANKGLNTECLYTHRIPFTRYHEVVETLTGQDALKVLFYPGRDFGQAE</sequence>
<evidence type="ECO:0000256" key="2">
    <source>
        <dbReference type="ARBA" id="ARBA00022833"/>
    </source>
</evidence>
<dbReference type="PANTHER" id="PTHR43401">
    <property type="entry name" value="L-THREONINE 3-DEHYDROGENASE"/>
    <property type="match status" value="1"/>
</dbReference>
<dbReference type="Pfam" id="PF08240">
    <property type="entry name" value="ADH_N"/>
    <property type="match status" value="1"/>
</dbReference>
<accession>A0ABW4JHA5</accession>
<proteinExistence type="inferred from homology"/>
<dbReference type="Gene3D" id="3.90.180.10">
    <property type="entry name" value="Medium-chain alcohol dehydrogenases, catalytic domain"/>
    <property type="match status" value="2"/>
</dbReference>
<dbReference type="Gene3D" id="3.40.50.720">
    <property type="entry name" value="NAD(P)-binding Rossmann-like Domain"/>
    <property type="match status" value="1"/>
</dbReference>
<feature type="domain" description="Enoyl reductase (ER)" evidence="5">
    <location>
        <begin position="5"/>
        <end position="269"/>
    </location>
</feature>
<evidence type="ECO:0000256" key="1">
    <source>
        <dbReference type="ARBA" id="ARBA00022723"/>
    </source>
</evidence>
<evidence type="ECO:0000256" key="3">
    <source>
        <dbReference type="ARBA" id="ARBA00023002"/>
    </source>
</evidence>
<dbReference type="PANTHER" id="PTHR43401:SF2">
    <property type="entry name" value="L-THREONINE 3-DEHYDROGENASE"/>
    <property type="match status" value="1"/>
</dbReference>
<reference evidence="7" key="1">
    <citation type="journal article" date="2019" name="Int. J. Syst. Evol. Microbiol.">
        <title>The Global Catalogue of Microorganisms (GCM) 10K type strain sequencing project: providing services to taxonomists for standard genome sequencing and annotation.</title>
        <authorList>
            <consortium name="The Broad Institute Genomics Platform"/>
            <consortium name="The Broad Institute Genome Sequencing Center for Infectious Disease"/>
            <person name="Wu L."/>
            <person name="Ma J."/>
        </authorList>
    </citation>
    <scope>NUCLEOTIDE SEQUENCE [LARGE SCALE GENOMIC DNA]</scope>
    <source>
        <strain evidence="7">CGMCC 1.12286</strain>
    </source>
</reference>
<dbReference type="RefSeq" id="WP_377943591.1">
    <property type="nucleotide sequence ID" value="NZ_JBHUCX010000035.1"/>
</dbReference>
<dbReference type="InterPro" id="IPR013154">
    <property type="entry name" value="ADH-like_N"/>
</dbReference>
<comment type="cofactor">
    <cofactor evidence="4">
        <name>Zn(2+)</name>
        <dbReference type="ChEBI" id="CHEBI:29105"/>
    </cofactor>
</comment>
<organism evidence="6 7">
    <name type="scientific">Alicyclobacillus fodiniaquatilis</name>
    <dbReference type="NCBI Taxonomy" id="1661150"/>
    <lineage>
        <taxon>Bacteria</taxon>
        <taxon>Bacillati</taxon>
        <taxon>Bacillota</taxon>
        <taxon>Bacilli</taxon>
        <taxon>Bacillales</taxon>
        <taxon>Alicyclobacillaceae</taxon>
        <taxon>Alicyclobacillus</taxon>
    </lineage>
</organism>
<protein>
    <submittedName>
        <fullName evidence="6">Zinc-binding dehydrogenase</fullName>
    </submittedName>
</protein>
<dbReference type="InterPro" id="IPR013149">
    <property type="entry name" value="ADH-like_C"/>
</dbReference>
<evidence type="ECO:0000256" key="4">
    <source>
        <dbReference type="RuleBase" id="RU361277"/>
    </source>
</evidence>
<evidence type="ECO:0000259" key="5">
    <source>
        <dbReference type="SMART" id="SM00829"/>
    </source>
</evidence>
<dbReference type="InterPro" id="IPR011032">
    <property type="entry name" value="GroES-like_sf"/>
</dbReference>
<evidence type="ECO:0000313" key="6">
    <source>
        <dbReference type="EMBL" id="MFD1675706.1"/>
    </source>
</evidence>
<dbReference type="InterPro" id="IPR036291">
    <property type="entry name" value="NAD(P)-bd_dom_sf"/>
</dbReference>
<name>A0ABW4JHA5_9BACL</name>
<dbReference type="Pfam" id="PF00107">
    <property type="entry name" value="ADH_zinc_N"/>
    <property type="match status" value="1"/>
</dbReference>